<dbReference type="AlphaFoldDB" id="A0AAV4M881"/>
<comment type="caution">
    <text evidence="1">The sequence shown here is derived from an EMBL/GenBank/DDBJ whole genome shotgun (WGS) entry which is preliminary data.</text>
</comment>
<organism evidence="1 2">
    <name type="scientific">Caerostris darwini</name>
    <dbReference type="NCBI Taxonomy" id="1538125"/>
    <lineage>
        <taxon>Eukaryota</taxon>
        <taxon>Metazoa</taxon>
        <taxon>Ecdysozoa</taxon>
        <taxon>Arthropoda</taxon>
        <taxon>Chelicerata</taxon>
        <taxon>Arachnida</taxon>
        <taxon>Araneae</taxon>
        <taxon>Araneomorphae</taxon>
        <taxon>Entelegynae</taxon>
        <taxon>Araneoidea</taxon>
        <taxon>Araneidae</taxon>
        <taxon>Caerostris</taxon>
    </lineage>
</organism>
<protein>
    <recommendedName>
        <fullName evidence="3">Translational initiation factor 1</fullName>
    </recommendedName>
</protein>
<sequence>METMKRRRKKSRSSLRWRKTNGLCECPHYELLAVPKKNGENDRDILVTIDKKIQQGEIIEVRRHRERVILMRIRGSNLEQKIDSESISVSCKTRPSKEERMRFITLR</sequence>
<accession>A0AAV4M881</accession>
<evidence type="ECO:0000313" key="1">
    <source>
        <dbReference type="EMBL" id="GIX68088.1"/>
    </source>
</evidence>
<reference evidence="1 2" key="1">
    <citation type="submission" date="2021-06" db="EMBL/GenBank/DDBJ databases">
        <title>Caerostris darwini draft genome.</title>
        <authorList>
            <person name="Kono N."/>
            <person name="Arakawa K."/>
        </authorList>
    </citation>
    <scope>NUCLEOTIDE SEQUENCE [LARGE SCALE GENOMIC DNA]</scope>
</reference>
<keyword evidence="2" id="KW-1185">Reference proteome</keyword>
<evidence type="ECO:0000313" key="2">
    <source>
        <dbReference type="Proteomes" id="UP001054837"/>
    </source>
</evidence>
<gene>
    <name evidence="1" type="ORF">CDAR_197121</name>
</gene>
<dbReference type="Proteomes" id="UP001054837">
    <property type="component" value="Unassembled WGS sequence"/>
</dbReference>
<name>A0AAV4M881_9ARAC</name>
<proteinExistence type="predicted"/>
<evidence type="ECO:0008006" key="3">
    <source>
        <dbReference type="Google" id="ProtNLM"/>
    </source>
</evidence>
<dbReference type="EMBL" id="BPLQ01000153">
    <property type="protein sequence ID" value="GIX68088.1"/>
    <property type="molecule type" value="Genomic_DNA"/>
</dbReference>